<reference evidence="2 3" key="1">
    <citation type="journal article" date="2013" name="PLoS Genet.">
        <title>Distinctive expansion of potential virulence genes in the genome of the oomycete fish pathogen Saprolegnia parasitica.</title>
        <authorList>
            <person name="Jiang R.H."/>
            <person name="de Bruijn I."/>
            <person name="Haas B.J."/>
            <person name="Belmonte R."/>
            <person name="Lobach L."/>
            <person name="Christie J."/>
            <person name="van den Ackerveken G."/>
            <person name="Bottin A."/>
            <person name="Bulone V."/>
            <person name="Diaz-Moreno S.M."/>
            <person name="Dumas B."/>
            <person name="Fan L."/>
            <person name="Gaulin E."/>
            <person name="Govers F."/>
            <person name="Grenville-Briggs L.J."/>
            <person name="Horner N.R."/>
            <person name="Levin J.Z."/>
            <person name="Mammella M."/>
            <person name="Meijer H.J."/>
            <person name="Morris P."/>
            <person name="Nusbaum C."/>
            <person name="Oome S."/>
            <person name="Phillips A.J."/>
            <person name="van Rooyen D."/>
            <person name="Rzeszutek E."/>
            <person name="Saraiva M."/>
            <person name="Secombes C.J."/>
            <person name="Seidl M.F."/>
            <person name="Snel B."/>
            <person name="Stassen J.H."/>
            <person name="Sykes S."/>
            <person name="Tripathy S."/>
            <person name="van den Berg H."/>
            <person name="Vega-Arreguin J.C."/>
            <person name="Wawra S."/>
            <person name="Young S.K."/>
            <person name="Zeng Q."/>
            <person name="Dieguez-Uribeondo J."/>
            <person name="Russ C."/>
            <person name="Tyler B.M."/>
            <person name="van West P."/>
        </authorList>
    </citation>
    <scope>NUCLEOTIDE SEQUENCE [LARGE SCALE GENOMIC DNA]</scope>
    <source>
        <strain evidence="2 3">CBS 223.65</strain>
    </source>
</reference>
<evidence type="ECO:0000256" key="1">
    <source>
        <dbReference type="SAM" id="Coils"/>
    </source>
</evidence>
<feature type="coiled-coil region" evidence="1">
    <location>
        <begin position="158"/>
        <end position="213"/>
    </location>
</feature>
<evidence type="ECO:0000313" key="2">
    <source>
        <dbReference type="EMBL" id="KDO22733.1"/>
    </source>
</evidence>
<evidence type="ECO:0000313" key="3">
    <source>
        <dbReference type="Proteomes" id="UP000030745"/>
    </source>
</evidence>
<gene>
    <name evidence="2" type="ORF">SPRG_12160</name>
</gene>
<dbReference type="RefSeq" id="XP_012206521.1">
    <property type="nucleotide sequence ID" value="XM_012351131.1"/>
</dbReference>
<proteinExistence type="predicted"/>
<sequence>MATASDWIESLSTVHPVVFAFVAEVILDALQEENDRAVEHCNAKLGRMDSQLLQVNVHLVDVTTKHQEAMRYKAAHEACSATYASETACHEAAAVREQREVDRLRGVIRDDLQRRSNAVYDSIPLHGFFAGLISGDYKRMIPLYSQVDGIVVAIQNKLDAALLQLGRTNETLAQLRSKSTRSRDALRQTQAAIKELDSVVARLQMQVQTCERARKAMGEQLTALQGVREAVSKLRAKYASAHDQVRLLAEMDDADFQLMCLRDFQHLAQQHANALLLLQ</sequence>
<organism evidence="2 3">
    <name type="scientific">Saprolegnia parasitica (strain CBS 223.65)</name>
    <dbReference type="NCBI Taxonomy" id="695850"/>
    <lineage>
        <taxon>Eukaryota</taxon>
        <taxon>Sar</taxon>
        <taxon>Stramenopiles</taxon>
        <taxon>Oomycota</taxon>
        <taxon>Saprolegniomycetes</taxon>
        <taxon>Saprolegniales</taxon>
        <taxon>Saprolegniaceae</taxon>
        <taxon>Saprolegnia</taxon>
    </lineage>
</organism>
<dbReference type="AlphaFoldDB" id="A0A067BWV6"/>
<dbReference type="SUPFAM" id="SSF58100">
    <property type="entry name" value="Bacterial hemolysins"/>
    <property type="match status" value="1"/>
</dbReference>
<dbReference type="VEuPathDB" id="FungiDB:SPRG_12160"/>
<dbReference type="OrthoDB" id="429835at2759"/>
<name>A0A067BWV6_SAPPC</name>
<dbReference type="Proteomes" id="UP000030745">
    <property type="component" value="Unassembled WGS sequence"/>
</dbReference>
<keyword evidence="1" id="KW-0175">Coiled coil</keyword>
<dbReference type="KEGG" id="spar:SPRG_12160"/>
<dbReference type="EMBL" id="KK583263">
    <property type="protein sequence ID" value="KDO22733.1"/>
    <property type="molecule type" value="Genomic_DNA"/>
</dbReference>
<accession>A0A067BWV6</accession>
<keyword evidence="3" id="KW-1185">Reference proteome</keyword>
<dbReference type="GeneID" id="24134145"/>
<protein>
    <submittedName>
        <fullName evidence="2">Uncharacterized protein</fullName>
    </submittedName>
</protein>